<evidence type="ECO:0000259" key="9">
    <source>
        <dbReference type="Pfam" id="PF25458"/>
    </source>
</evidence>
<evidence type="ECO:0000313" key="10">
    <source>
        <dbReference type="Proteomes" id="UP000515152"/>
    </source>
</evidence>
<dbReference type="Proteomes" id="UP000515152">
    <property type="component" value="Chromosome 9"/>
</dbReference>
<protein>
    <recommendedName>
        <fullName evidence="7">Integrator complex subunit 4</fullName>
    </recommendedName>
</protein>
<dbReference type="GO" id="GO:0032039">
    <property type="term" value="C:integrator complex"/>
    <property type="evidence" value="ECO:0007669"/>
    <property type="project" value="TreeGrafter"/>
</dbReference>
<dbReference type="PANTHER" id="PTHR20938">
    <property type="entry name" value="INTEGRATOR COMPLEX SUBUNIT 4"/>
    <property type="match status" value="1"/>
</dbReference>
<dbReference type="AlphaFoldDB" id="A0A6P3W7H3"/>
<dbReference type="GeneID" id="105907826"/>
<evidence type="ECO:0000256" key="7">
    <source>
        <dbReference type="ARBA" id="ARBA00068017"/>
    </source>
</evidence>
<dbReference type="FunFam" id="1.25.10.10:FF:000134">
    <property type="entry name" value="Integrator complex subunit 4"/>
    <property type="match status" value="1"/>
</dbReference>
<dbReference type="RefSeq" id="XP_012691671.1">
    <property type="nucleotide sequence ID" value="XM_012836217.3"/>
</dbReference>
<feature type="domain" description="INTS4 8 helical bundle" evidence="8">
    <location>
        <begin position="626"/>
        <end position="827"/>
    </location>
</feature>
<evidence type="ECO:0000256" key="3">
    <source>
        <dbReference type="ARBA" id="ARBA00022490"/>
    </source>
</evidence>
<dbReference type="InterPro" id="IPR056235">
    <property type="entry name" value="INTS4_8HBD"/>
</dbReference>
<dbReference type="InterPro" id="IPR016024">
    <property type="entry name" value="ARM-type_fold"/>
</dbReference>
<dbReference type="SUPFAM" id="SSF48371">
    <property type="entry name" value="ARM repeat"/>
    <property type="match status" value="1"/>
</dbReference>
<comment type="similarity">
    <text evidence="6">Belongs to the Integrator subunit 4 family.</text>
</comment>
<keyword evidence="4" id="KW-0677">Repeat</keyword>
<dbReference type="CTD" id="92105"/>
<evidence type="ECO:0000313" key="11">
    <source>
        <dbReference type="RefSeq" id="XP_012691671.1"/>
    </source>
</evidence>
<name>A0A6P3W7H3_CLUHA</name>
<dbReference type="Pfam" id="PF24493">
    <property type="entry name" value="INTS4_8HBD"/>
    <property type="match status" value="1"/>
</dbReference>
<evidence type="ECO:0000256" key="6">
    <source>
        <dbReference type="ARBA" id="ARBA00061685"/>
    </source>
</evidence>
<organism evidence="10 11">
    <name type="scientific">Clupea harengus</name>
    <name type="common">Atlantic herring</name>
    <dbReference type="NCBI Taxonomy" id="7950"/>
    <lineage>
        <taxon>Eukaryota</taxon>
        <taxon>Metazoa</taxon>
        <taxon>Chordata</taxon>
        <taxon>Craniata</taxon>
        <taxon>Vertebrata</taxon>
        <taxon>Euteleostomi</taxon>
        <taxon>Actinopterygii</taxon>
        <taxon>Neopterygii</taxon>
        <taxon>Teleostei</taxon>
        <taxon>Clupei</taxon>
        <taxon>Clupeiformes</taxon>
        <taxon>Clupeoidei</taxon>
        <taxon>Clupeidae</taxon>
        <taxon>Clupea</taxon>
    </lineage>
</organism>
<dbReference type="GO" id="GO:0016180">
    <property type="term" value="P:snRNA processing"/>
    <property type="evidence" value="ECO:0007669"/>
    <property type="project" value="TreeGrafter"/>
</dbReference>
<dbReference type="KEGG" id="char:105907826"/>
<dbReference type="InterPro" id="IPR057412">
    <property type="entry name" value="INTS4_C"/>
</dbReference>
<dbReference type="OrthoDB" id="18190at2759"/>
<dbReference type="Pfam" id="PF13646">
    <property type="entry name" value="HEAT_2"/>
    <property type="match status" value="1"/>
</dbReference>
<dbReference type="GO" id="GO:0005737">
    <property type="term" value="C:cytoplasm"/>
    <property type="evidence" value="ECO:0007669"/>
    <property type="project" value="UniProtKB-SubCell"/>
</dbReference>
<dbReference type="Pfam" id="PF25458">
    <property type="entry name" value="INTS4_C"/>
    <property type="match status" value="1"/>
</dbReference>
<dbReference type="Gene3D" id="1.25.10.10">
    <property type="entry name" value="Leucine-rich Repeat Variant"/>
    <property type="match status" value="3"/>
</dbReference>
<keyword evidence="10" id="KW-1185">Reference proteome</keyword>
<dbReference type="InterPro" id="IPR011989">
    <property type="entry name" value="ARM-like"/>
</dbReference>
<keyword evidence="5" id="KW-0539">Nucleus</keyword>
<evidence type="ECO:0000256" key="2">
    <source>
        <dbReference type="ARBA" id="ARBA00004496"/>
    </source>
</evidence>
<dbReference type="FunFam" id="1.25.10.10:FF:000119">
    <property type="entry name" value="Integrator complex subunit 4"/>
    <property type="match status" value="1"/>
</dbReference>
<reference evidence="11" key="1">
    <citation type="submission" date="2025-08" db="UniProtKB">
        <authorList>
            <consortium name="RefSeq"/>
        </authorList>
    </citation>
    <scope>IDENTIFICATION</scope>
</reference>
<sequence length="980" mass="109557">MMAAHLKKRVYEEFSKTVVQQHPLEEVPAKKLRLTKPSKSAALHLDLCKATNSTDALQYLLHFARKPVEVESVEGVIRILLEHYYKKETDTSVRLKIASLLGLLSKTQGFTPDCIVDDAISTLNNEKSHQVLAQLLDTLLVIGTQLPDSVAITQRLIEVACKHLSDTYFGVRNKCLQLLGCLGTVDKPLTKDSDATTGLPGTPIRDVQSVISDYFADQDPRVRTAAIKAMLQLHDRGMKIQQTIYNQACKLLNDDYEQVRSAAVQMVWVLSQLYPESIVPIPSSNEEIRLVDDSFGKVSHMVSDGSWVVRVQAAKLLGSMLQVSPHFLEQTLDKKLMSDLRRKRTAHERAKELYASGEFSSGRRWADDAPKERVDTSGVNLIDSGACGAFVHGLEDEMYEVRIAAVEALCSLAQSSVSFATKCLDFLVDMFNDEIEEVRLQSIHALRQISTNITLREDQLDVVLAVLEDSSRDIREALHELLCYTNVSTKECIQLALLELLKNLTKYPSDRNSVWKCLRFLGVRHPTLVLPLVPELLSTHPYFDTPEPDMDDPAYIAVLVLVFNSAKACPTMSALFSDHTFRHYAYLQDSLSHLVPQLRLPGKKLISGLGSEVCGLVSGSVESARLFLQDSLARVSMLQSLEAPGAQDLLDFTIRDLQRLGELQTELAGSADFCATYLRCQLLLTKALQEKLWSMAVPLCLKQNAMASAAVKQILEETYKLEFLYSGLETRQVATIHHVRLQAKALQLVLTARTKRGVDPLISVCEKFIQEVESFQRLFMSELSHFQDSFVEKLLELMPRLVACKPLDLVKILHTTLRQSGFLHLKIPEQIHRASAIIIEPTGESDNPLRFTTGLVVALDIDATLEHVQDHQSTVKVEVLYPDGQAHIIHPKPGDFRHPGPGRVRLITQVYLSHSAWTEPCQLEVRLLLAYSSSTCKLSTPKPAWNESTEGLPQAESSIEGTIPLSKPVKVFIMPKLARR</sequence>
<dbReference type="FunFam" id="1.25.10.10:FF:000118">
    <property type="entry name" value="Integrator complex subunit 4"/>
    <property type="match status" value="1"/>
</dbReference>
<evidence type="ECO:0000256" key="4">
    <source>
        <dbReference type="ARBA" id="ARBA00022737"/>
    </source>
</evidence>
<gene>
    <name evidence="11" type="primary">ints4</name>
</gene>
<keyword evidence="3" id="KW-0963">Cytoplasm</keyword>
<evidence type="ECO:0000256" key="5">
    <source>
        <dbReference type="ARBA" id="ARBA00023242"/>
    </source>
</evidence>
<evidence type="ECO:0000256" key="1">
    <source>
        <dbReference type="ARBA" id="ARBA00004123"/>
    </source>
</evidence>
<accession>A0A6P3W7H3</accession>
<feature type="domain" description="Integrator complex subunit 4/Protein SIEL C-terminal Ig-like" evidence="9">
    <location>
        <begin position="838"/>
        <end position="976"/>
    </location>
</feature>
<dbReference type="PANTHER" id="PTHR20938:SF0">
    <property type="entry name" value="INTEGRATOR COMPLEX SUBUNIT 4"/>
    <property type="match status" value="1"/>
</dbReference>
<comment type="subcellular location">
    <subcellularLocation>
        <location evidence="2">Cytoplasm</location>
    </subcellularLocation>
    <subcellularLocation>
        <location evidence="1">Nucleus</location>
    </subcellularLocation>
</comment>
<proteinExistence type="inferred from homology"/>
<evidence type="ECO:0000259" key="8">
    <source>
        <dbReference type="Pfam" id="PF24493"/>
    </source>
</evidence>